<dbReference type="AlphaFoldDB" id="A0A9D2KBF6"/>
<name>A0A9D2KBF6_9BACT</name>
<evidence type="ECO:0000313" key="1">
    <source>
        <dbReference type="EMBL" id="HIZ86242.1"/>
    </source>
</evidence>
<dbReference type="EMBL" id="DXAW01000119">
    <property type="protein sequence ID" value="HIZ86242.1"/>
    <property type="molecule type" value="Genomic_DNA"/>
</dbReference>
<comment type="caution">
    <text evidence="1">The sequence shown here is derived from an EMBL/GenBank/DDBJ whole genome shotgun (WGS) entry which is preliminary data.</text>
</comment>
<evidence type="ECO:0000313" key="2">
    <source>
        <dbReference type="Proteomes" id="UP000824115"/>
    </source>
</evidence>
<proteinExistence type="predicted"/>
<protein>
    <submittedName>
        <fullName evidence="1">DUF2764 domain-containing protein</fullName>
    </submittedName>
</protein>
<reference evidence="1" key="1">
    <citation type="journal article" date="2021" name="PeerJ">
        <title>Extensive microbial diversity within the chicken gut microbiome revealed by metagenomics and culture.</title>
        <authorList>
            <person name="Gilroy R."/>
            <person name="Ravi A."/>
            <person name="Getino M."/>
            <person name="Pursley I."/>
            <person name="Horton D.L."/>
            <person name="Alikhan N.F."/>
            <person name="Baker D."/>
            <person name="Gharbi K."/>
            <person name="Hall N."/>
            <person name="Watson M."/>
            <person name="Adriaenssens E.M."/>
            <person name="Foster-Nyarko E."/>
            <person name="Jarju S."/>
            <person name="Secka A."/>
            <person name="Antonio M."/>
            <person name="Oren A."/>
            <person name="Chaudhuri R.R."/>
            <person name="La Ragione R."/>
            <person name="Hildebrand F."/>
            <person name="Pallen M.J."/>
        </authorList>
    </citation>
    <scope>NUCLEOTIDE SEQUENCE</scope>
    <source>
        <strain evidence="1">Gambia16-554</strain>
    </source>
</reference>
<dbReference type="Pfam" id="PF10962">
    <property type="entry name" value="DUF2764"/>
    <property type="match status" value="2"/>
</dbReference>
<dbReference type="Proteomes" id="UP000824115">
    <property type="component" value="Unassembled WGS sequence"/>
</dbReference>
<accession>A0A9D2KBF6</accession>
<gene>
    <name evidence="1" type="ORF">IAC04_07100</name>
</gene>
<reference evidence="1" key="2">
    <citation type="submission" date="2021-04" db="EMBL/GenBank/DDBJ databases">
        <authorList>
            <person name="Gilroy R."/>
        </authorList>
    </citation>
    <scope>NUCLEOTIDE SEQUENCE</scope>
    <source>
        <strain evidence="1">Gambia16-554</strain>
    </source>
</reference>
<dbReference type="InterPro" id="IPR024492">
    <property type="entry name" value="DUF2764"/>
</dbReference>
<organism evidence="1 2">
    <name type="scientific">Candidatus Coprenecus stercoravium</name>
    <dbReference type="NCBI Taxonomy" id="2840735"/>
    <lineage>
        <taxon>Bacteria</taxon>
        <taxon>Pseudomonadati</taxon>
        <taxon>Bacteroidota</taxon>
        <taxon>Bacteroidia</taxon>
        <taxon>Bacteroidales</taxon>
        <taxon>Rikenellaceae</taxon>
        <taxon>Rikenellaceae incertae sedis</taxon>
        <taxon>Candidatus Coprenecus</taxon>
    </lineage>
</organism>
<sequence length="196" mass="22924">MNNYHYIIAGLPELLPDFSADTFAYQALEDSVREQLSAKDNRTVDWLKFGSDPANLSRHFYRAVASHRSGFLRKYFDLDRKMRNAQAGYTAAEEGLTPDSYTIGETESAKEEMSVLMPIFQNSNLIEREHLLDRFRWDRITDMTVFHYFDMDVILAFLTKGMIVSRWSRMDKERGAELFRQYVDEVRGTFKGVNFN</sequence>